<dbReference type="STRING" id="3988.B9SJG4"/>
<protein>
    <submittedName>
        <fullName evidence="13">Serine-threonine protein kinase, plant-type, putative</fullName>
    </submittedName>
</protein>
<evidence type="ECO:0000256" key="4">
    <source>
        <dbReference type="ARBA" id="ARBA00022614"/>
    </source>
</evidence>
<comment type="subcellular location">
    <subcellularLocation>
        <location evidence="1">Cell membrane</location>
        <topology evidence="1">Single-pass type I membrane protein</topology>
    </subcellularLocation>
</comment>
<comment type="similarity">
    <text evidence="2">Belongs to the RLP family.</text>
</comment>
<proteinExistence type="inferred from homology"/>
<evidence type="ECO:0000256" key="6">
    <source>
        <dbReference type="ARBA" id="ARBA00022729"/>
    </source>
</evidence>
<name>B9SJG4_RICCO</name>
<sequence length="465" mass="52312">MEPAAVGYGNGGVGCIERERQALLRVKEELIDNYDHLSSWGSEDDKRNCCKWRGITYSPLRDTNLGGAISSMLGNLSKLQFLDLSFNYSLDIGNVEWLFGLPSLSYIDLSFNHLNSPNDWLQMPNKLLHLESLQIGFCFSAHDEIPMTLSPINSSSSLTAMDLSYNNLLDLAQNNFSIQLPDLIQNLSGCTQKSLQYLYLDKNQITSSLPNLTAFSSLRGLYLTENRLNGTVDRSIGRLSKLEFLYLGWNSLNGAITEDHFSNLSNLKDLVLSGNSFIWDVSLNWVPPFRLRSINLQSCKMGPHFPQWLPSQKNYSRLDISDAGISDSIPKWFWDLSSGIYHLNLSHNNLTGPVPDFSLLFVFFPFVDLGFNRLDGPLPLPLFPSKLTSSKNSLASYSSNSETIIGPLVYLDLSSNLFSGVIPDGFMHFVWPNPKLHRVTLEAGNTTSRKQCVVRRVTFDFKELH</sequence>
<dbReference type="InterPro" id="IPR032675">
    <property type="entry name" value="LRR_dom_sf"/>
</dbReference>
<dbReference type="EMBL" id="EQ973985">
    <property type="protein sequence ID" value="EEF36209.1"/>
    <property type="molecule type" value="Genomic_DNA"/>
</dbReference>
<dbReference type="InterPro" id="IPR013210">
    <property type="entry name" value="LRR_N_plant-typ"/>
</dbReference>
<dbReference type="Pfam" id="PF08263">
    <property type="entry name" value="LRRNT_2"/>
    <property type="match status" value="1"/>
</dbReference>
<dbReference type="FunFam" id="3.80.10.10:FF:001347">
    <property type="entry name" value="LRR receptor-like serine/threonine-protein kinase GSO2"/>
    <property type="match status" value="1"/>
</dbReference>
<keyword evidence="11" id="KW-0325">Glycoprotein</keyword>
<organism evidence="13 14">
    <name type="scientific">Ricinus communis</name>
    <name type="common">Castor bean</name>
    <dbReference type="NCBI Taxonomy" id="3988"/>
    <lineage>
        <taxon>Eukaryota</taxon>
        <taxon>Viridiplantae</taxon>
        <taxon>Streptophyta</taxon>
        <taxon>Embryophyta</taxon>
        <taxon>Tracheophyta</taxon>
        <taxon>Spermatophyta</taxon>
        <taxon>Magnoliopsida</taxon>
        <taxon>eudicotyledons</taxon>
        <taxon>Gunneridae</taxon>
        <taxon>Pentapetalae</taxon>
        <taxon>rosids</taxon>
        <taxon>fabids</taxon>
        <taxon>Malpighiales</taxon>
        <taxon>Euphorbiaceae</taxon>
        <taxon>Acalyphoideae</taxon>
        <taxon>Acalypheae</taxon>
        <taxon>Ricinus</taxon>
    </lineage>
</organism>
<keyword evidence="9" id="KW-0472">Membrane</keyword>
<keyword evidence="3" id="KW-1003">Cell membrane</keyword>
<dbReference type="Proteomes" id="UP000008311">
    <property type="component" value="Unassembled WGS sequence"/>
</dbReference>
<dbReference type="Pfam" id="PF13855">
    <property type="entry name" value="LRR_8"/>
    <property type="match status" value="1"/>
</dbReference>
<evidence type="ECO:0000256" key="8">
    <source>
        <dbReference type="ARBA" id="ARBA00022989"/>
    </source>
</evidence>
<dbReference type="PANTHER" id="PTHR48063">
    <property type="entry name" value="LRR RECEPTOR-LIKE KINASE"/>
    <property type="match status" value="1"/>
</dbReference>
<dbReference type="GO" id="GO:0016301">
    <property type="term" value="F:kinase activity"/>
    <property type="evidence" value="ECO:0007669"/>
    <property type="project" value="UniProtKB-KW"/>
</dbReference>
<keyword evidence="10" id="KW-0675">Receptor</keyword>
<evidence type="ECO:0000256" key="10">
    <source>
        <dbReference type="ARBA" id="ARBA00023170"/>
    </source>
</evidence>
<evidence type="ECO:0000256" key="3">
    <source>
        <dbReference type="ARBA" id="ARBA00022475"/>
    </source>
</evidence>
<evidence type="ECO:0000259" key="12">
    <source>
        <dbReference type="Pfam" id="PF08263"/>
    </source>
</evidence>
<keyword evidence="7" id="KW-0677">Repeat</keyword>
<evidence type="ECO:0000256" key="7">
    <source>
        <dbReference type="ARBA" id="ARBA00022737"/>
    </source>
</evidence>
<evidence type="ECO:0000256" key="1">
    <source>
        <dbReference type="ARBA" id="ARBA00004251"/>
    </source>
</evidence>
<gene>
    <name evidence="13" type="ORF">RCOM_0137150</name>
</gene>
<evidence type="ECO:0000256" key="5">
    <source>
        <dbReference type="ARBA" id="ARBA00022692"/>
    </source>
</evidence>
<keyword evidence="14" id="KW-1185">Reference proteome</keyword>
<dbReference type="GO" id="GO:0005886">
    <property type="term" value="C:plasma membrane"/>
    <property type="evidence" value="ECO:0007669"/>
    <property type="project" value="UniProtKB-SubCell"/>
</dbReference>
<dbReference type="Pfam" id="PF00560">
    <property type="entry name" value="LRR_1"/>
    <property type="match status" value="3"/>
</dbReference>
<evidence type="ECO:0000256" key="11">
    <source>
        <dbReference type="ARBA" id="ARBA00023180"/>
    </source>
</evidence>
<dbReference type="InParanoid" id="B9SJG4"/>
<dbReference type="PANTHER" id="PTHR48063:SF101">
    <property type="entry name" value="LRR RECEPTOR-LIKE SERINE_THREONINE-PROTEIN KINASE FLS2"/>
    <property type="match status" value="1"/>
</dbReference>
<dbReference type="InterPro" id="IPR001611">
    <property type="entry name" value="Leu-rich_rpt"/>
</dbReference>
<dbReference type="PROSITE" id="PS51450">
    <property type="entry name" value="LRR"/>
    <property type="match status" value="1"/>
</dbReference>
<accession>B9SJG4</accession>
<feature type="domain" description="Leucine-rich repeat-containing N-terminal plant-type" evidence="12">
    <location>
        <begin position="18"/>
        <end position="56"/>
    </location>
</feature>
<evidence type="ECO:0000256" key="9">
    <source>
        <dbReference type="ARBA" id="ARBA00023136"/>
    </source>
</evidence>
<keyword evidence="5" id="KW-0812">Transmembrane</keyword>
<evidence type="ECO:0000313" key="14">
    <source>
        <dbReference type="Proteomes" id="UP000008311"/>
    </source>
</evidence>
<evidence type="ECO:0000256" key="2">
    <source>
        <dbReference type="ARBA" id="ARBA00009592"/>
    </source>
</evidence>
<dbReference type="InterPro" id="IPR046956">
    <property type="entry name" value="RLP23-like"/>
</dbReference>
<evidence type="ECO:0000313" key="13">
    <source>
        <dbReference type="EMBL" id="EEF36209.1"/>
    </source>
</evidence>
<keyword evidence="13" id="KW-0808">Transferase</keyword>
<keyword evidence="13" id="KW-0418">Kinase</keyword>
<dbReference type="Gene3D" id="3.80.10.10">
    <property type="entry name" value="Ribonuclease Inhibitor"/>
    <property type="match status" value="3"/>
</dbReference>
<keyword evidence="8" id="KW-1133">Transmembrane helix</keyword>
<keyword evidence="6" id="KW-0732">Signal</keyword>
<keyword evidence="4" id="KW-0433">Leucine-rich repeat</keyword>
<dbReference type="SUPFAM" id="SSF52047">
    <property type="entry name" value="RNI-like"/>
    <property type="match status" value="1"/>
</dbReference>
<reference evidence="14" key="1">
    <citation type="journal article" date="2010" name="Nat. Biotechnol.">
        <title>Draft genome sequence of the oilseed species Ricinus communis.</title>
        <authorList>
            <person name="Chan A.P."/>
            <person name="Crabtree J."/>
            <person name="Zhao Q."/>
            <person name="Lorenzi H."/>
            <person name="Orvis J."/>
            <person name="Puiu D."/>
            <person name="Melake-Berhan A."/>
            <person name="Jones K.M."/>
            <person name="Redman J."/>
            <person name="Chen G."/>
            <person name="Cahoon E.B."/>
            <person name="Gedil M."/>
            <person name="Stanke M."/>
            <person name="Haas B.J."/>
            <person name="Wortman J.R."/>
            <person name="Fraser-Liggett C.M."/>
            <person name="Ravel J."/>
            <person name="Rabinowicz P.D."/>
        </authorList>
    </citation>
    <scope>NUCLEOTIDE SEQUENCE [LARGE SCALE GENOMIC DNA]</scope>
    <source>
        <strain evidence="14">cv. Hale</strain>
    </source>
</reference>
<dbReference type="AlphaFoldDB" id="B9SJG4"/>
<dbReference type="eggNOG" id="KOG0619">
    <property type="taxonomic scope" value="Eukaryota"/>
</dbReference>